<proteinExistence type="predicted"/>
<gene>
    <name evidence="2" type="ORF">L195_g057790</name>
</gene>
<dbReference type="AlphaFoldDB" id="A0A2K3KX38"/>
<feature type="region of interest" description="Disordered" evidence="1">
    <location>
        <begin position="24"/>
        <end position="55"/>
    </location>
</feature>
<feature type="non-terminal residue" evidence="2">
    <location>
        <position position="55"/>
    </location>
</feature>
<organism evidence="2 3">
    <name type="scientific">Trifolium pratense</name>
    <name type="common">Red clover</name>
    <dbReference type="NCBI Taxonomy" id="57577"/>
    <lineage>
        <taxon>Eukaryota</taxon>
        <taxon>Viridiplantae</taxon>
        <taxon>Streptophyta</taxon>
        <taxon>Embryophyta</taxon>
        <taxon>Tracheophyta</taxon>
        <taxon>Spermatophyta</taxon>
        <taxon>Magnoliopsida</taxon>
        <taxon>eudicotyledons</taxon>
        <taxon>Gunneridae</taxon>
        <taxon>Pentapetalae</taxon>
        <taxon>rosids</taxon>
        <taxon>fabids</taxon>
        <taxon>Fabales</taxon>
        <taxon>Fabaceae</taxon>
        <taxon>Papilionoideae</taxon>
        <taxon>50 kb inversion clade</taxon>
        <taxon>NPAAA clade</taxon>
        <taxon>Hologalegina</taxon>
        <taxon>IRL clade</taxon>
        <taxon>Trifolieae</taxon>
        <taxon>Trifolium</taxon>
    </lineage>
</organism>
<name>A0A2K3KX38_TRIPR</name>
<accession>A0A2K3KX38</accession>
<protein>
    <submittedName>
        <fullName evidence="2">Copper amine oxidase</fullName>
    </submittedName>
</protein>
<evidence type="ECO:0000313" key="3">
    <source>
        <dbReference type="Proteomes" id="UP000236291"/>
    </source>
</evidence>
<dbReference type="EMBL" id="ASHM01116522">
    <property type="protein sequence ID" value="PNX70834.1"/>
    <property type="molecule type" value="Genomic_DNA"/>
</dbReference>
<comment type="caution">
    <text evidence="2">The sequence shown here is derived from an EMBL/GenBank/DDBJ whole genome shotgun (WGS) entry which is preliminary data.</text>
</comment>
<sequence>MKIVEYHDRGVEAMPIAEFTDYRFSKQSPPFGPKQHSLASDQPQGPGFQINGHSV</sequence>
<evidence type="ECO:0000256" key="1">
    <source>
        <dbReference type="SAM" id="MobiDB-lite"/>
    </source>
</evidence>
<evidence type="ECO:0000313" key="2">
    <source>
        <dbReference type="EMBL" id="PNX70834.1"/>
    </source>
</evidence>
<reference evidence="2 3" key="2">
    <citation type="journal article" date="2017" name="Front. Plant Sci.">
        <title>Gene Classification and Mining of Molecular Markers Useful in Red Clover (Trifolium pratense) Breeding.</title>
        <authorList>
            <person name="Istvanek J."/>
            <person name="Dluhosova J."/>
            <person name="Dluhos P."/>
            <person name="Patkova L."/>
            <person name="Nedelnik J."/>
            <person name="Repkova J."/>
        </authorList>
    </citation>
    <scope>NUCLEOTIDE SEQUENCE [LARGE SCALE GENOMIC DNA]</scope>
    <source>
        <strain evidence="3">cv. Tatra</strain>
        <tissue evidence="2">Young leaves</tissue>
    </source>
</reference>
<dbReference type="STRING" id="57577.A0A2K3KX38"/>
<reference evidence="2 3" key="1">
    <citation type="journal article" date="2014" name="Am. J. Bot.">
        <title>Genome assembly and annotation for red clover (Trifolium pratense; Fabaceae).</title>
        <authorList>
            <person name="Istvanek J."/>
            <person name="Jaros M."/>
            <person name="Krenek A."/>
            <person name="Repkova J."/>
        </authorList>
    </citation>
    <scope>NUCLEOTIDE SEQUENCE [LARGE SCALE GENOMIC DNA]</scope>
    <source>
        <strain evidence="3">cv. Tatra</strain>
        <tissue evidence="2">Young leaves</tissue>
    </source>
</reference>
<dbReference type="Proteomes" id="UP000236291">
    <property type="component" value="Unassembled WGS sequence"/>
</dbReference>